<name>D7DNI4_METV0</name>
<proteinExistence type="predicted"/>
<accession>D7DNI4</accession>
<feature type="short sequence motif" description="Histidine triad motif" evidence="1">
    <location>
        <begin position="91"/>
        <end position="95"/>
    </location>
</feature>
<sequence length="148" mass="16735">MAEMTTCALCVPTPHVTLWQDNFCRVVLLNDADYPAYCRVDLIEHIKEMTDLAPLQRARMMKTVFAVETALREIFNPDKINLASLGNKTPHIHWHVIPRFENDKHFPNSHWGDAMRDGKAVALDDCAIKKLSEKVSSLVECALDSATT</sequence>
<dbReference type="InterPro" id="IPR036265">
    <property type="entry name" value="HIT-like_sf"/>
</dbReference>
<dbReference type="PIRSF" id="PIRSF000714">
    <property type="entry name" value="HIT"/>
    <property type="match status" value="1"/>
</dbReference>
<dbReference type="AlphaFoldDB" id="D7DNI4"/>
<gene>
    <name evidence="3" type="ordered locus">M301_2628</name>
</gene>
<dbReference type="Gene3D" id="3.30.428.10">
    <property type="entry name" value="HIT-like"/>
    <property type="match status" value="1"/>
</dbReference>
<dbReference type="KEGG" id="meh:M301_2628"/>
<dbReference type="EMBL" id="CP002056">
    <property type="protein sequence ID" value="ADI30985.1"/>
    <property type="molecule type" value="Genomic_DNA"/>
</dbReference>
<dbReference type="GO" id="GO:0003824">
    <property type="term" value="F:catalytic activity"/>
    <property type="evidence" value="ECO:0007669"/>
    <property type="project" value="InterPro"/>
</dbReference>
<organism evidence="3 4">
    <name type="scientific">Methylotenera versatilis (strain 301)</name>
    <dbReference type="NCBI Taxonomy" id="666681"/>
    <lineage>
        <taxon>Bacteria</taxon>
        <taxon>Pseudomonadati</taxon>
        <taxon>Pseudomonadota</taxon>
        <taxon>Betaproteobacteria</taxon>
        <taxon>Nitrosomonadales</taxon>
        <taxon>Methylophilaceae</taxon>
        <taxon>Methylotenera</taxon>
    </lineage>
</organism>
<reference evidence="3 4" key="2">
    <citation type="journal article" date="2011" name="J. Bacteriol.">
        <title>Genomes of three methylotrophs from a single niche uncover genetic and metabolic divergence of Methylophilaceae.</title>
        <authorList>
            <person name="Lapidus A."/>
            <person name="Clum A."/>
            <person name="Labutti K."/>
            <person name="Kaluzhnaya M.G."/>
            <person name="Lim S."/>
            <person name="Beck D.A."/>
            <person name="Glavina Del Rio T."/>
            <person name="Nolan M."/>
            <person name="Mavromatis K."/>
            <person name="Huntemann M."/>
            <person name="Lucas S."/>
            <person name="Lidstrom M.E."/>
            <person name="Ivanova N."/>
            <person name="Chistoserdova L."/>
        </authorList>
    </citation>
    <scope>NUCLEOTIDE SEQUENCE [LARGE SCALE GENOMIC DNA]</scope>
    <source>
        <strain evidence="3 4">301</strain>
    </source>
</reference>
<dbReference type="PROSITE" id="PS51084">
    <property type="entry name" value="HIT_2"/>
    <property type="match status" value="1"/>
</dbReference>
<dbReference type="Proteomes" id="UP000000383">
    <property type="component" value="Chromosome"/>
</dbReference>
<evidence type="ECO:0000313" key="4">
    <source>
        <dbReference type="Proteomes" id="UP000000383"/>
    </source>
</evidence>
<dbReference type="Pfam" id="PF01230">
    <property type="entry name" value="HIT"/>
    <property type="match status" value="1"/>
</dbReference>
<dbReference type="SUPFAM" id="SSF54197">
    <property type="entry name" value="HIT-like"/>
    <property type="match status" value="1"/>
</dbReference>
<evidence type="ECO:0000259" key="2">
    <source>
        <dbReference type="PROSITE" id="PS51084"/>
    </source>
</evidence>
<keyword evidence="4" id="KW-1185">Reference proteome</keyword>
<reference evidence="4" key="1">
    <citation type="submission" date="2010-05" db="EMBL/GenBank/DDBJ databases">
        <title>Complete sequence of Methylotenera sp. 301.</title>
        <authorList>
            <person name="Lucas S."/>
            <person name="Copeland A."/>
            <person name="Lapidus A."/>
            <person name="Cheng J.-F."/>
            <person name="Bruce D."/>
            <person name="Goodwin L."/>
            <person name="Pitluck S."/>
            <person name="Clum A."/>
            <person name="Land M."/>
            <person name="Hauser L."/>
            <person name="Kyrpides N."/>
            <person name="Ivanova N."/>
            <person name="Chistoservova L."/>
            <person name="Kalyuzhnaya M."/>
            <person name="Woyke T."/>
        </authorList>
    </citation>
    <scope>NUCLEOTIDE SEQUENCE [LARGE SCALE GENOMIC DNA]</scope>
    <source>
        <strain evidence="4">301</strain>
    </source>
</reference>
<dbReference type="STRING" id="666681.M301_2628"/>
<protein>
    <submittedName>
        <fullName evidence="3">Histidine triad (HIT) protein</fullName>
    </submittedName>
</protein>
<dbReference type="eggNOG" id="COG0537">
    <property type="taxonomic scope" value="Bacteria"/>
</dbReference>
<dbReference type="InterPro" id="IPR011146">
    <property type="entry name" value="HIT-like"/>
</dbReference>
<dbReference type="InterPro" id="IPR026026">
    <property type="entry name" value="HIT_Hint"/>
</dbReference>
<feature type="domain" description="HIT" evidence="2">
    <location>
        <begin position="4"/>
        <end position="106"/>
    </location>
</feature>
<evidence type="ECO:0000313" key="3">
    <source>
        <dbReference type="EMBL" id="ADI30985.1"/>
    </source>
</evidence>
<dbReference type="HOGENOM" id="CLU_123330_2_0_4"/>
<evidence type="ECO:0000256" key="1">
    <source>
        <dbReference type="PROSITE-ProRule" id="PRU00464"/>
    </source>
</evidence>